<keyword evidence="8 12" id="KW-1133">Transmembrane helix</keyword>
<evidence type="ECO:0000256" key="11">
    <source>
        <dbReference type="ARBA" id="ARBA00048899"/>
    </source>
</evidence>
<evidence type="ECO:0000256" key="2">
    <source>
        <dbReference type="ARBA" id="ARBA00004922"/>
    </source>
</evidence>
<comment type="similarity">
    <text evidence="3 12">Belongs to the glycosyltransferase 22 family.</text>
</comment>
<keyword evidence="5" id="KW-0808">Transferase</keyword>
<feature type="transmembrane region" description="Helical" evidence="12">
    <location>
        <begin position="178"/>
        <end position="203"/>
    </location>
</feature>
<evidence type="ECO:0000256" key="5">
    <source>
        <dbReference type="ARBA" id="ARBA00022679"/>
    </source>
</evidence>
<feature type="region of interest" description="Disordered" evidence="13">
    <location>
        <begin position="470"/>
        <end position="495"/>
    </location>
</feature>
<dbReference type="Pfam" id="PF03901">
    <property type="entry name" value="Glyco_transf_22"/>
    <property type="match status" value="1"/>
</dbReference>
<comment type="catalytic activity">
    <reaction evidence="11">
        <text>an alpha-D-Man-(1-&gt;2)-alpha-D-Man-(1-&gt;2)-alpha-D-Man-(1-&gt;3)-[alpha-D-Man-(1-&gt;2)-alpha-D-Man-(1-&gt;3)-alpha-D-Man-(1-&gt;6)]-beta-D-Man-(1-&gt;4)-beta-D-GlcNAc-(1-&gt;4)-alpha-D-GlcNAc-diphospho-di-trans,poly-cis-dolichol + a di-trans,poly-cis-dolichyl beta-D-mannosyl phosphate = an alpha-D-Man-(1-&gt;2)-alpha-D-Man-(1-&gt;2)-alpha-D-Man-(1-&gt;3)-[alpha-D-Man-(1-&gt;2)-alpha-D-Man-(1-&gt;3)-[alpha-D-Man-(1-&gt;6)]-alpha-D-Man-(1-&gt;6)]-beta-D-Man-(1-&gt;4)-beta-D-GlcNAc-(1-&gt;4)-alpha-D-GlcNAc-diphospho-di-trans,poly-cis-dolichol + a di-trans,poly-cis-dolichyl phosphate + H(+)</text>
        <dbReference type="Rhea" id="RHEA:29535"/>
        <dbReference type="Rhea" id="RHEA-COMP:19498"/>
        <dbReference type="Rhea" id="RHEA-COMP:19501"/>
        <dbReference type="Rhea" id="RHEA-COMP:19518"/>
        <dbReference type="Rhea" id="RHEA-COMP:19519"/>
        <dbReference type="ChEBI" id="CHEBI:15378"/>
        <dbReference type="ChEBI" id="CHEBI:57683"/>
        <dbReference type="ChEBI" id="CHEBI:58211"/>
        <dbReference type="ChEBI" id="CHEBI:132517"/>
        <dbReference type="ChEBI" id="CHEBI:132519"/>
        <dbReference type="EC" id="2.4.1.260"/>
    </reaction>
    <physiologicalReaction direction="left-to-right" evidence="11">
        <dbReference type="Rhea" id="RHEA:29536"/>
    </physiologicalReaction>
</comment>
<accession>A0A4S2MZ37</accession>
<dbReference type="InterPro" id="IPR005599">
    <property type="entry name" value="GPI_mannosylTrfase"/>
</dbReference>
<dbReference type="GO" id="GO:0005789">
    <property type="term" value="C:endoplasmic reticulum membrane"/>
    <property type="evidence" value="ECO:0007669"/>
    <property type="project" value="UniProtKB-SubCell"/>
</dbReference>
<dbReference type="UniPathway" id="UPA00378"/>
<sequence>MGLLDLFLSFFAPLTILLHLVIAPYTKVEESFTLQATHDILHYGVPIHNSSILYSHFDHMSFPGAVPRSFVGPLILAEASRVVRLFIGNWVNEQLIVRGTLGIFTSLAIIYYTHRLRLAHGPTTSRFYLLFQLTQFHIPFYASRTLPNTFALIITLISHASLLPLPSTPSANRNSTKFGLYLLTIGGIIFRAELGLLLIYHLLTLLLTRRATLHTILPPCIAGALVGLTATLSIDSFFWQTLPSSPKPAVFSTTLLTPKTGLIWPELSSFLFNFLSGHSSEWGTSPWHYYLTSSLPKLLLNPLHLLLLPTAFLIAPDSTLRRATPLAAFIATYSLLPHKEWRFIIYALPDLTAISALAATWLWTRRGKPNFLTKTFFPYRLGSLAVMVSIPVSAVLAGVMLYISSLNYPGGVAIGRLHSHLIQELHDSSTSPSTRLAEKRRVKVKVHLDVPTCMTGATRFLQSSPLLFSPTTATSSSSASRLDIEWDKTEPPSPQLLSPEWWDTVDYAVMEEPGLAVGKWGVVERVDAFGRVRVLRSGE</sequence>
<dbReference type="OrthoDB" id="19039at2759"/>
<feature type="transmembrane region" description="Helical" evidence="12">
    <location>
        <begin position="149"/>
        <end position="166"/>
    </location>
</feature>
<dbReference type="FunCoup" id="A0A4S2MZ37">
    <property type="interactions" value="395"/>
</dbReference>
<evidence type="ECO:0000256" key="3">
    <source>
        <dbReference type="ARBA" id="ARBA00007063"/>
    </source>
</evidence>
<protein>
    <recommendedName>
        <fullName evidence="12">Mannosyltransferase</fullName>
        <ecNumber evidence="12">2.4.1.-</ecNumber>
    </recommendedName>
</protein>
<evidence type="ECO:0000313" key="14">
    <source>
        <dbReference type="EMBL" id="TGZ81991.1"/>
    </source>
</evidence>
<comment type="subcellular location">
    <subcellularLocation>
        <location evidence="1 12">Endoplasmic reticulum membrane</location>
        <topology evidence="1 12">Multi-pass membrane protein</topology>
    </subcellularLocation>
</comment>
<keyword evidence="6 12" id="KW-0812">Transmembrane</keyword>
<feature type="transmembrane region" description="Helical" evidence="12">
    <location>
        <begin position="215"/>
        <end position="239"/>
    </location>
</feature>
<evidence type="ECO:0000256" key="8">
    <source>
        <dbReference type="ARBA" id="ARBA00022989"/>
    </source>
</evidence>
<evidence type="ECO:0000256" key="10">
    <source>
        <dbReference type="ARBA" id="ARBA00044721"/>
    </source>
</evidence>
<dbReference type="AlphaFoldDB" id="A0A4S2MZ37"/>
<feature type="transmembrane region" description="Helical" evidence="12">
    <location>
        <begin position="384"/>
        <end position="403"/>
    </location>
</feature>
<dbReference type="EC" id="2.4.1.-" evidence="12"/>
<evidence type="ECO:0000256" key="12">
    <source>
        <dbReference type="RuleBase" id="RU363075"/>
    </source>
</evidence>
<feature type="transmembrane region" description="Helical" evidence="12">
    <location>
        <begin position="6"/>
        <end position="25"/>
    </location>
</feature>
<dbReference type="STRING" id="341454.A0A4S2MZ37"/>
<evidence type="ECO:0000256" key="9">
    <source>
        <dbReference type="ARBA" id="ARBA00023136"/>
    </source>
</evidence>
<dbReference type="GO" id="GO:0006487">
    <property type="term" value="P:protein N-linked glycosylation"/>
    <property type="evidence" value="ECO:0007669"/>
    <property type="project" value="TreeGrafter"/>
</dbReference>
<feature type="non-terminal residue" evidence="14">
    <location>
        <position position="539"/>
    </location>
</feature>
<keyword evidence="7 12" id="KW-0256">Endoplasmic reticulum</keyword>
<gene>
    <name evidence="14" type="ORF">EX30DRAFT_318662</name>
</gene>
<dbReference type="Proteomes" id="UP000298138">
    <property type="component" value="Unassembled WGS sequence"/>
</dbReference>
<organism evidence="14 15">
    <name type="scientific">Ascodesmis nigricans</name>
    <dbReference type="NCBI Taxonomy" id="341454"/>
    <lineage>
        <taxon>Eukaryota</taxon>
        <taxon>Fungi</taxon>
        <taxon>Dikarya</taxon>
        <taxon>Ascomycota</taxon>
        <taxon>Pezizomycotina</taxon>
        <taxon>Pezizomycetes</taxon>
        <taxon>Pezizales</taxon>
        <taxon>Ascodesmidaceae</taxon>
        <taxon>Ascodesmis</taxon>
    </lineage>
</organism>
<evidence type="ECO:0000313" key="15">
    <source>
        <dbReference type="Proteomes" id="UP000298138"/>
    </source>
</evidence>
<feature type="transmembrane region" description="Helical" evidence="12">
    <location>
        <begin position="343"/>
        <end position="364"/>
    </location>
</feature>
<reference evidence="14 15" key="1">
    <citation type="submission" date="2019-04" db="EMBL/GenBank/DDBJ databases">
        <title>Comparative genomics and transcriptomics to analyze fruiting body development in filamentous ascomycetes.</title>
        <authorList>
            <consortium name="DOE Joint Genome Institute"/>
            <person name="Lutkenhaus R."/>
            <person name="Traeger S."/>
            <person name="Breuer J."/>
            <person name="Kuo A."/>
            <person name="Lipzen A."/>
            <person name="Pangilinan J."/>
            <person name="Dilworth D."/>
            <person name="Sandor L."/>
            <person name="Poggeler S."/>
            <person name="Barry K."/>
            <person name="Grigoriev I.V."/>
            <person name="Nowrousian M."/>
        </authorList>
    </citation>
    <scope>NUCLEOTIDE SEQUENCE [LARGE SCALE GENOMIC DNA]</scope>
    <source>
        <strain evidence="14 15">CBS 389.68</strain>
    </source>
</reference>
<dbReference type="InParanoid" id="A0A4S2MZ37"/>
<comment type="pathway">
    <text evidence="2">Protein modification; protein glycosylation.</text>
</comment>
<keyword evidence="4 12" id="KW-0328">Glycosyltransferase</keyword>
<dbReference type="PANTHER" id="PTHR22760">
    <property type="entry name" value="GLYCOSYLTRANSFERASE"/>
    <property type="match status" value="1"/>
</dbReference>
<dbReference type="GO" id="GO:0052917">
    <property type="term" value="F:dol-P-Man:Man(7)GlcNAc(2)-PP-Dol alpha-1,6-mannosyltransferase activity"/>
    <property type="evidence" value="ECO:0007669"/>
    <property type="project" value="UniProtKB-EC"/>
</dbReference>
<proteinExistence type="inferred from homology"/>
<keyword evidence="15" id="KW-1185">Reference proteome</keyword>
<name>A0A4S2MZ37_9PEZI</name>
<dbReference type="EMBL" id="ML220117">
    <property type="protein sequence ID" value="TGZ81991.1"/>
    <property type="molecule type" value="Genomic_DNA"/>
</dbReference>
<evidence type="ECO:0000256" key="1">
    <source>
        <dbReference type="ARBA" id="ARBA00004477"/>
    </source>
</evidence>
<dbReference type="PANTHER" id="PTHR22760:SF1">
    <property type="entry name" value="DOL-P-MAN:MAN(7)GLCNAC(2)-PP-DOL ALPHA-1,6-MANNOSYLTRANSFERASE"/>
    <property type="match status" value="1"/>
</dbReference>
<evidence type="ECO:0000256" key="6">
    <source>
        <dbReference type="ARBA" id="ARBA00022692"/>
    </source>
</evidence>
<keyword evidence="9 12" id="KW-0472">Membrane</keyword>
<feature type="transmembrane region" description="Helical" evidence="12">
    <location>
        <begin position="95"/>
        <end position="113"/>
    </location>
</feature>
<feature type="compositionally biased region" description="Low complexity" evidence="13">
    <location>
        <begin position="470"/>
        <end position="480"/>
    </location>
</feature>
<evidence type="ECO:0000256" key="4">
    <source>
        <dbReference type="ARBA" id="ARBA00022676"/>
    </source>
</evidence>
<evidence type="ECO:0000256" key="7">
    <source>
        <dbReference type="ARBA" id="ARBA00022824"/>
    </source>
</evidence>
<comment type="function">
    <text evidence="10">Mannosyltransferase that operates in the biosynthetic pathway of dolichol-linked oligosaccharides, the glycan precursors employed in protein asparagine (N)-glycosylation. The assembly of dolichol-linked oligosaccharides begins on the cytosolic side of the endoplasmic reticulum membrane and finishes in its lumen. The sequential addition of sugars to dolichol pyrophosphate produces dolichol-linked oligosaccharides containing fourteen sugars, including two GlcNAcs, nine mannoses and three glucoses. Once assembled, the oligosaccharide is transferred from the lipid to nascent proteins by oligosaccharyltransferases. In the lumen of the endoplasmic reticulum, adds the eighth mannose residue in an alpha-1,6 linkage onto Man(7)GlcNAc(2)-PP-dolichol to produce Man(8)GlcNAc(2)-PP-dolichol.</text>
</comment>
<evidence type="ECO:0000256" key="13">
    <source>
        <dbReference type="SAM" id="MobiDB-lite"/>
    </source>
</evidence>